<evidence type="ECO:0000256" key="5">
    <source>
        <dbReference type="ARBA" id="ARBA00022692"/>
    </source>
</evidence>
<evidence type="ECO:0000256" key="1">
    <source>
        <dbReference type="ARBA" id="ARBA00004651"/>
    </source>
</evidence>
<evidence type="ECO:0000313" key="10">
    <source>
        <dbReference type="EMBL" id="RFM25802.1"/>
    </source>
</evidence>
<evidence type="ECO:0000256" key="2">
    <source>
        <dbReference type="ARBA" id="ARBA00022475"/>
    </source>
</evidence>
<keyword evidence="5 8" id="KW-0812">Transmembrane</keyword>
<keyword evidence="4 10" id="KW-0808">Transferase</keyword>
<dbReference type="EMBL" id="QTJU01000014">
    <property type="protein sequence ID" value="RFM25802.1"/>
    <property type="molecule type" value="Genomic_DNA"/>
</dbReference>
<evidence type="ECO:0000259" key="9">
    <source>
        <dbReference type="Pfam" id="PF13231"/>
    </source>
</evidence>
<dbReference type="OrthoDB" id="9813729at2"/>
<dbReference type="GO" id="GO:0005886">
    <property type="term" value="C:plasma membrane"/>
    <property type="evidence" value="ECO:0007669"/>
    <property type="project" value="UniProtKB-SubCell"/>
</dbReference>
<comment type="caution">
    <text evidence="10">The sequence shown here is derived from an EMBL/GenBank/DDBJ whole genome shotgun (WGS) entry which is preliminary data.</text>
</comment>
<reference evidence="10 11" key="1">
    <citation type="submission" date="2018-08" db="EMBL/GenBank/DDBJ databases">
        <title>Chitinophagaceae sp. K23C18032701, a novel bacterium isolated from forest soil.</title>
        <authorList>
            <person name="Wang C."/>
        </authorList>
    </citation>
    <scope>NUCLEOTIDE SEQUENCE [LARGE SCALE GENOMIC DNA]</scope>
    <source>
        <strain evidence="10 11">K23C18032701</strain>
    </source>
</reference>
<name>A0A3E1ND62_9BACT</name>
<proteinExistence type="predicted"/>
<comment type="subcellular location">
    <subcellularLocation>
        <location evidence="1">Cell membrane</location>
        <topology evidence="1">Multi-pass membrane protein</topology>
    </subcellularLocation>
</comment>
<dbReference type="GO" id="GO:0009103">
    <property type="term" value="P:lipopolysaccharide biosynthetic process"/>
    <property type="evidence" value="ECO:0007669"/>
    <property type="project" value="UniProtKB-ARBA"/>
</dbReference>
<keyword evidence="2" id="KW-1003">Cell membrane</keyword>
<dbReference type="GO" id="GO:0016763">
    <property type="term" value="F:pentosyltransferase activity"/>
    <property type="evidence" value="ECO:0007669"/>
    <property type="project" value="TreeGrafter"/>
</dbReference>
<evidence type="ECO:0000256" key="8">
    <source>
        <dbReference type="SAM" id="Phobius"/>
    </source>
</evidence>
<dbReference type="RefSeq" id="WP_116849631.1">
    <property type="nucleotide sequence ID" value="NZ_QTJU01000014.1"/>
</dbReference>
<dbReference type="Pfam" id="PF13231">
    <property type="entry name" value="PMT_2"/>
    <property type="match status" value="1"/>
</dbReference>
<dbReference type="InterPro" id="IPR038731">
    <property type="entry name" value="RgtA/B/C-like"/>
</dbReference>
<dbReference type="PANTHER" id="PTHR33908:SF11">
    <property type="entry name" value="MEMBRANE PROTEIN"/>
    <property type="match status" value="1"/>
</dbReference>
<evidence type="ECO:0000256" key="6">
    <source>
        <dbReference type="ARBA" id="ARBA00022989"/>
    </source>
</evidence>
<accession>A0A3E1ND62</accession>
<feature type="transmembrane region" description="Helical" evidence="8">
    <location>
        <begin position="149"/>
        <end position="179"/>
    </location>
</feature>
<feature type="domain" description="Glycosyltransferase RgtA/B/C/D-like" evidence="9">
    <location>
        <begin position="46"/>
        <end position="209"/>
    </location>
</feature>
<feature type="transmembrane region" description="Helical" evidence="8">
    <location>
        <begin position="245"/>
        <end position="265"/>
    </location>
</feature>
<evidence type="ECO:0000256" key="4">
    <source>
        <dbReference type="ARBA" id="ARBA00022679"/>
    </source>
</evidence>
<evidence type="ECO:0000313" key="11">
    <source>
        <dbReference type="Proteomes" id="UP000261284"/>
    </source>
</evidence>
<sequence>MYKKSLIWLIVLATLGRCIVASAVELGNDEVYYWTYSQHLQWNYFDHPPMIAFMIKLFTGNLLFQYSELFVRLGSIVCGGLATWFIYKLVTRISSEKAGFTAAVLYTTSLYSSIIAGVFAMPDSPQMLWWVLSIYMIAILTTSEQTKGWQWLLLGTFTGLCIMSKIHGVFICFGFALYVIFYKREWLRNPWLYISFVVCFAIALPIFFWNYDNNFITYQFHSQRVGTHHLQFQSDSFLREIVGEIMYNNPINFVLTAIAVTLFLKRKPQHASPFMKASLLIALPMIGVLIGMSMFNDTLPHWSGPAYVTLIPLVAIHFSPRCAPERTMPRSAGYAMGLLMVTLVGAILLVNHFPGTLSNKKTAINAGSGDFTLDMYGWDQTAKQMALIEQRDVAAGKMAPGSVFISNKWFPAAHTDYYIARPLGMKVIGMGNMFDLHHYVWMNTYAMQQEGSQLRDAYCIVPSNYNSDVRGLYSGEFAHIDSVGTYPVLRGGKVCRYFSVYRLKNFHGTVPEIQTQ</sequence>
<keyword evidence="7 8" id="KW-0472">Membrane</keyword>
<dbReference type="PANTHER" id="PTHR33908">
    <property type="entry name" value="MANNOSYLTRANSFERASE YKCB-RELATED"/>
    <property type="match status" value="1"/>
</dbReference>
<feature type="transmembrane region" description="Helical" evidence="8">
    <location>
        <begin position="99"/>
        <end position="120"/>
    </location>
</feature>
<feature type="transmembrane region" description="Helical" evidence="8">
    <location>
        <begin position="277"/>
        <end position="296"/>
    </location>
</feature>
<protein>
    <submittedName>
        <fullName evidence="10">Phospholipid carrier-dependent glycosyltransferase</fullName>
    </submittedName>
</protein>
<keyword evidence="3" id="KW-0328">Glycosyltransferase</keyword>
<keyword evidence="11" id="KW-1185">Reference proteome</keyword>
<dbReference type="InterPro" id="IPR050297">
    <property type="entry name" value="LipidA_mod_glycosyltrf_83"/>
</dbReference>
<dbReference type="Proteomes" id="UP000261284">
    <property type="component" value="Unassembled WGS sequence"/>
</dbReference>
<evidence type="ECO:0000256" key="3">
    <source>
        <dbReference type="ARBA" id="ARBA00022676"/>
    </source>
</evidence>
<gene>
    <name evidence="10" type="ORF">DXN05_22845</name>
</gene>
<feature type="transmembrane region" description="Helical" evidence="8">
    <location>
        <begin position="69"/>
        <end position="87"/>
    </location>
</feature>
<evidence type="ECO:0000256" key="7">
    <source>
        <dbReference type="ARBA" id="ARBA00023136"/>
    </source>
</evidence>
<feature type="transmembrane region" description="Helical" evidence="8">
    <location>
        <begin position="191"/>
        <end position="211"/>
    </location>
</feature>
<organism evidence="10 11">
    <name type="scientific">Deminuibacter soli</name>
    <dbReference type="NCBI Taxonomy" id="2291815"/>
    <lineage>
        <taxon>Bacteria</taxon>
        <taxon>Pseudomonadati</taxon>
        <taxon>Bacteroidota</taxon>
        <taxon>Chitinophagia</taxon>
        <taxon>Chitinophagales</taxon>
        <taxon>Chitinophagaceae</taxon>
        <taxon>Deminuibacter</taxon>
    </lineage>
</organism>
<dbReference type="AlphaFoldDB" id="A0A3E1ND62"/>
<keyword evidence="6 8" id="KW-1133">Transmembrane helix</keyword>
<feature type="transmembrane region" description="Helical" evidence="8">
    <location>
        <begin position="302"/>
        <end position="320"/>
    </location>
</feature>
<feature type="transmembrane region" description="Helical" evidence="8">
    <location>
        <begin position="332"/>
        <end position="353"/>
    </location>
</feature>